<evidence type="ECO:0000256" key="8">
    <source>
        <dbReference type="SAM" id="MobiDB-lite"/>
    </source>
</evidence>
<feature type="region of interest" description="Disordered" evidence="8">
    <location>
        <begin position="576"/>
        <end position="604"/>
    </location>
</feature>
<reference evidence="9" key="1">
    <citation type="submission" date="2020-11" db="EMBL/GenBank/DDBJ databases">
        <authorList>
            <person name="Tran Van P."/>
        </authorList>
    </citation>
    <scope>NUCLEOTIDE SEQUENCE</scope>
</reference>
<dbReference type="GO" id="GO:0005634">
    <property type="term" value="C:nucleus"/>
    <property type="evidence" value="ECO:0007669"/>
    <property type="project" value="UniProtKB-SubCell"/>
</dbReference>
<keyword evidence="3" id="KW-0677">Repeat</keyword>
<comment type="subcellular location">
    <subcellularLocation>
        <location evidence="1">Nucleus</location>
    </subcellularLocation>
</comment>
<dbReference type="SUPFAM" id="SSF57667">
    <property type="entry name" value="beta-beta-alpha zinc fingers"/>
    <property type="match status" value="5"/>
</dbReference>
<feature type="compositionally biased region" description="Basic and acidic residues" evidence="8">
    <location>
        <begin position="178"/>
        <end position="189"/>
    </location>
</feature>
<gene>
    <name evidence="9" type="ORF">CTOB1V02_LOCUS4220</name>
</gene>
<feature type="compositionally biased region" description="Polar residues" evidence="8">
    <location>
        <begin position="201"/>
        <end position="211"/>
    </location>
</feature>
<dbReference type="OrthoDB" id="3437960at2759"/>
<evidence type="ECO:0000256" key="3">
    <source>
        <dbReference type="ARBA" id="ARBA00022737"/>
    </source>
</evidence>
<dbReference type="GO" id="GO:0008270">
    <property type="term" value="F:zinc ion binding"/>
    <property type="evidence" value="ECO:0007669"/>
    <property type="project" value="UniProtKB-KW"/>
</dbReference>
<keyword evidence="6" id="KW-0238">DNA-binding</keyword>
<dbReference type="PANTHER" id="PTHR24377">
    <property type="entry name" value="IP01015P-RELATED"/>
    <property type="match status" value="1"/>
</dbReference>
<dbReference type="Gene3D" id="3.30.160.60">
    <property type="entry name" value="Classic Zinc Finger"/>
    <property type="match status" value="7"/>
</dbReference>
<dbReference type="Pfam" id="PF00096">
    <property type="entry name" value="zf-C2H2"/>
    <property type="match status" value="5"/>
</dbReference>
<feature type="compositionally biased region" description="Polar residues" evidence="8">
    <location>
        <begin position="167"/>
        <end position="177"/>
    </location>
</feature>
<dbReference type="SMART" id="SM00355">
    <property type="entry name" value="ZnF_C2H2"/>
    <property type="match status" value="9"/>
</dbReference>
<evidence type="ECO:0000313" key="9">
    <source>
        <dbReference type="EMBL" id="CAD7226299.1"/>
    </source>
</evidence>
<evidence type="ECO:0000256" key="2">
    <source>
        <dbReference type="ARBA" id="ARBA00022723"/>
    </source>
</evidence>
<dbReference type="GO" id="GO:0003677">
    <property type="term" value="F:DNA binding"/>
    <property type="evidence" value="ECO:0007669"/>
    <property type="project" value="UniProtKB-KW"/>
</dbReference>
<feature type="region of interest" description="Disordered" evidence="8">
    <location>
        <begin position="60"/>
        <end position="84"/>
    </location>
</feature>
<dbReference type="FunFam" id="3.30.160.60:FF:000110">
    <property type="entry name" value="Zinc finger protein-like"/>
    <property type="match status" value="1"/>
</dbReference>
<dbReference type="PROSITE" id="PS50157">
    <property type="entry name" value="ZINC_FINGER_C2H2_2"/>
    <property type="match status" value="7"/>
</dbReference>
<dbReference type="FunFam" id="3.30.160.60:FF:000045">
    <property type="entry name" value="ZFP69 zinc finger protein B"/>
    <property type="match status" value="1"/>
</dbReference>
<name>A0A7R8WCI1_9CRUS</name>
<organism evidence="9">
    <name type="scientific">Cyprideis torosa</name>
    <dbReference type="NCBI Taxonomy" id="163714"/>
    <lineage>
        <taxon>Eukaryota</taxon>
        <taxon>Metazoa</taxon>
        <taxon>Ecdysozoa</taxon>
        <taxon>Arthropoda</taxon>
        <taxon>Crustacea</taxon>
        <taxon>Oligostraca</taxon>
        <taxon>Ostracoda</taxon>
        <taxon>Podocopa</taxon>
        <taxon>Podocopida</taxon>
        <taxon>Cytherocopina</taxon>
        <taxon>Cytheroidea</taxon>
        <taxon>Cytherideidae</taxon>
        <taxon>Cyprideis</taxon>
    </lineage>
</organism>
<keyword evidence="2" id="KW-0479">Metal-binding</keyword>
<dbReference type="InterPro" id="IPR013087">
    <property type="entry name" value="Znf_C2H2_type"/>
</dbReference>
<feature type="region of interest" description="Disordered" evidence="8">
    <location>
        <begin position="163"/>
        <end position="222"/>
    </location>
</feature>
<sequence length="604" mass="69111">MDQPLESNPIWYRIAVDAVHKESVLLREEFGDFVTAKAIDVFLKVLDTTLTLTIQWGAMVHQDSPPPSEKPESAPMVTEDPLEQPDALVVSDSVPDCGIPSWPEENLAVKLEVTEEERSSSPPPVVVKDSTCAKELEDSSCTKNLEDSSCTKELEDSCTTESEDFCTEQSQQNSSCTKESEDSCAKESEDSCTTESEDFCTKQSQKNSSCTKDSEDSCTNELEDSSCTKESEDSCTKELEDSSCAKESEDSSYSKELLEDYSPVLESPVSLKRSLRRTKRTSMSSVDPESGLTKWQLKYKQEKEANKTYTCEHCGEVFRSRPKYYQHRRTHRGGIKCTLCGTLVLPERMDAHMDKHANDPEIKCTECERSFKNRRDYQNHIQRYHKPENWVVCDMCGKSVYKFFMRSHLETHKFKDPNFVPPEDYRCKLCGTPFASDTRLALHMKSVHKPPDLICSHCGKAFKYKKQFVEHEAMHTGTNLYTCDKCGEGFVKAEKLRIHKRKHDNIRPHQCNYCEKAFFDKFALSQHINSHTGERPFVCKYCGLSYTASGSMHTHIRIKHKWDGKRYDARRRKKVRQHLEDGMQEHSLPAHIPHDDSSMSTTGF</sequence>
<evidence type="ECO:0000256" key="5">
    <source>
        <dbReference type="ARBA" id="ARBA00022833"/>
    </source>
</evidence>
<evidence type="ECO:0000256" key="7">
    <source>
        <dbReference type="ARBA" id="ARBA00023242"/>
    </source>
</evidence>
<dbReference type="AlphaFoldDB" id="A0A7R8WCI1"/>
<evidence type="ECO:0000256" key="4">
    <source>
        <dbReference type="ARBA" id="ARBA00022771"/>
    </source>
</evidence>
<accession>A0A7R8WCI1</accession>
<proteinExistence type="predicted"/>
<dbReference type="PROSITE" id="PS00028">
    <property type="entry name" value="ZINC_FINGER_C2H2_1"/>
    <property type="match status" value="7"/>
</dbReference>
<evidence type="ECO:0000256" key="1">
    <source>
        <dbReference type="ARBA" id="ARBA00004123"/>
    </source>
</evidence>
<dbReference type="InterPro" id="IPR036236">
    <property type="entry name" value="Znf_C2H2_sf"/>
</dbReference>
<keyword evidence="7" id="KW-0539">Nucleus</keyword>
<protein>
    <submittedName>
        <fullName evidence="9">Uncharacterized protein</fullName>
    </submittedName>
</protein>
<feature type="region of interest" description="Disordered" evidence="8">
    <location>
        <begin position="267"/>
        <end position="291"/>
    </location>
</feature>
<dbReference type="EMBL" id="OB660798">
    <property type="protein sequence ID" value="CAD7226299.1"/>
    <property type="molecule type" value="Genomic_DNA"/>
</dbReference>
<keyword evidence="5" id="KW-0862">Zinc</keyword>
<keyword evidence="4" id="KW-0863">Zinc-finger</keyword>
<dbReference type="InterPro" id="IPR050826">
    <property type="entry name" value="Krueppel_C2H2_ZnFinger"/>
</dbReference>
<evidence type="ECO:0000256" key="6">
    <source>
        <dbReference type="ARBA" id="ARBA00023125"/>
    </source>
</evidence>